<evidence type="ECO:0000256" key="4">
    <source>
        <dbReference type="ARBA" id="ARBA00023157"/>
    </source>
</evidence>
<protein>
    <recommendedName>
        <fullName evidence="2">lysozyme</fullName>
        <ecNumber evidence="2">3.2.1.17</ecNumber>
    </recommendedName>
</protein>
<keyword evidence="3" id="KW-0929">Antimicrobial</keyword>
<keyword evidence="7" id="KW-0732">Signal</keyword>
<dbReference type="SMART" id="SM00263">
    <property type="entry name" value="LYZ1"/>
    <property type="match status" value="1"/>
</dbReference>
<evidence type="ECO:0000256" key="1">
    <source>
        <dbReference type="ARBA" id="ARBA00000632"/>
    </source>
</evidence>
<dbReference type="PANTHER" id="PTHR11407">
    <property type="entry name" value="LYSOZYME C"/>
    <property type="match status" value="1"/>
</dbReference>
<dbReference type="GO" id="GO:0042742">
    <property type="term" value="P:defense response to bacterium"/>
    <property type="evidence" value="ECO:0007669"/>
    <property type="project" value="UniProtKB-KW"/>
</dbReference>
<evidence type="ECO:0000256" key="5">
    <source>
        <dbReference type="ARBA" id="ARBA00023295"/>
    </source>
</evidence>
<dbReference type="EnsemblMetazoa" id="XM_014388504.2">
    <property type="protein sequence ID" value="XP_014243990.1"/>
    <property type="gene ID" value="LOC106663588"/>
</dbReference>
<dbReference type="AlphaFoldDB" id="A0A8I6RHG6"/>
<dbReference type="CDD" id="cd16899">
    <property type="entry name" value="LYZ_C_invert"/>
    <property type="match status" value="1"/>
</dbReference>
<dbReference type="KEGG" id="clec:106663588"/>
<dbReference type="InterPro" id="IPR001916">
    <property type="entry name" value="Glyco_hydro_22"/>
</dbReference>
<evidence type="ECO:0000256" key="2">
    <source>
        <dbReference type="ARBA" id="ARBA00012732"/>
    </source>
</evidence>
<dbReference type="SUPFAM" id="SSF53955">
    <property type="entry name" value="Lysozyme-like"/>
    <property type="match status" value="1"/>
</dbReference>
<keyword evidence="9" id="KW-1185">Reference proteome</keyword>
<accession>A0A8I6RHG6</accession>
<evidence type="ECO:0000256" key="3">
    <source>
        <dbReference type="ARBA" id="ARBA00022638"/>
    </source>
</evidence>
<dbReference type="PROSITE" id="PS51348">
    <property type="entry name" value="GLYCOSYL_HYDROL_F22_2"/>
    <property type="match status" value="1"/>
</dbReference>
<evidence type="ECO:0000256" key="7">
    <source>
        <dbReference type="SAM" id="SignalP"/>
    </source>
</evidence>
<evidence type="ECO:0000313" key="9">
    <source>
        <dbReference type="Proteomes" id="UP000494040"/>
    </source>
</evidence>
<dbReference type="InterPro" id="IPR023346">
    <property type="entry name" value="Lysozyme-like_dom_sf"/>
</dbReference>
<dbReference type="EC" id="3.2.1.17" evidence="2"/>
<dbReference type="PRINTS" id="PR00135">
    <property type="entry name" value="LYZLACT"/>
</dbReference>
<comment type="similarity">
    <text evidence="6">Belongs to the glycosyl hydrolase 22 family.</text>
</comment>
<proteinExistence type="inferred from homology"/>
<feature type="signal peptide" evidence="7">
    <location>
        <begin position="1"/>
        <end position="20"/>
    </location>
</feature>
<keyword evidence="4" id="KW-1015">Disulfide bond</keyword>
<comment type="catalytic activity">
    <reaction evidence="1">
        <text>Hydrolysis of (1-&gt;4)-beta-linkages between N-acetylmuramic acid and N-acetyl-D-glucosamine residues in a peptidoglycan and between N-acetyl-D-glucosamine residues in chitodextrins.</text>
        <dbReference type="EC" id="3.2.1.17"/>
    </reaction>
</comment>
<dbReference type="Proteomes" id="UP000494040">
    <property type="component" value="Unassembled WGS sequence"/>
</dbReference>
<dbReference type="GO" id="GO:0003796">
    <property type="term" value="F:lysozyme activity"/>
    <property type="evidence" value="ECO:0007669"/>
    <property type="project" value="UniProtKB-EC"/>
</dbReference>
<dbReference type="RefSeq" id="XP_014243990.1">
    <property type="nucleotide sequence ID" value="XM_014388504.2"/>
</dbReference>
<dbReference type="Pfam" id="PF00062">
    <property type="entry name" value="Lys"/>
    <property type="match status" value="1"/>
</dbReference>
<keyword evidence="5" id="KW-0378">Hydrolase</keyword>
<dbReference type="Gene3D" id="1.10.530.10">
    <property type="match status" value="1"/>
</dbReference>
<dbReference type="OrthoDB" id="6692707at2759"/>
<dbReference type="GO" id="GO:0031640">
    <property type="term" value="P:killing of cells of another organism"/>
    <property type="evidence" value="ECO:0007669"/>
    <property type="project" value="UniProtKB-KW"/>
</dbReference>
<keyword evidence="5" id="KW-0326">Glycosidase</keyword>
<sequence length="150" mass="16704">MKLPCAFLLAVATLAISTLAKTYTECELVDQLLNYGFNKTDLANWVCLIKHGSNFSTEAKNTETDSDGKTYTAHGLFQISDEKWCENDKPGGTCKVKCEDLRKAMSGTVECAHEIHDEHDGFGNWKVWKENCNGTSLTEPNCPEEIAKYS</sequence>
<dbReference type="GeneID" id="106663588"/>
<organism evidence="8 9">
    <name type="scientific">Cimex lectularius</name>
    <name type="common">Bed bug</name>
    <name type="synonym">Acanthia lectularia</name>
    <dbReference type="NCBI Taxonomy" id="79782"/>
    <lineage>
        <taxon>Eukaryota</taxon>
        <taxon>Metazoa</taxon>
        <taxon>Ecdysozoa</taxon>
        <taxon>Arthropoda</taxon>
        <taxon>Hexapoda</taxon>
        <taxon>Insecta</taxon>
        <taxon>Pterygota</taxon>
        <taxon>Neoptera</taxon>
        <taxon>Paraneoptera</taxon>
        <taxon>Hemiptera</taxon>
        <taxon>Heteroptera</taxon>
        <taxon>Panheteroptera</taxon>
        <taxon>Cimicomorpha</taxon>
        <taxon>Cimicidae</taxon>
        <taxon>Cimex</taxon>
    </lineage>
</organism>
<dbReference type="OMA" id="GIGIGHW"/>
<feature type="chain" id="PRO_5035234153" description="lysozyme" evidence="7">
    <location>
        <begin position="21"/>
        <end position="150"/>
    </location>
</feature>
<dbReference type="PANTHER" id="PTHR11407:SF63">
    <property type="entry name" value="LYSOZYME C"/>
    <property type="match status" value="1"/>
</dbReference>
<evidence type="ECO:0000256" key="6">
    <source>
        <dbReference type="RuleBase" id="RU004440"/>
    </source>
</evidence>
<keyword evidence="3" id="KW-0081">Bacteriolytic enzyme</keyword>
<evidence type="ECO:0000313" key="8">
    <source>
        <dbReference type="EnsemblMetazoa" id="XP_014243990.1"/>
    </source>
</evidence>
<name>A0A8I6RHG6_CIMLE</name>
<reference evidence="8" key="1">
    <citation type="submission" date="2022-01" db="UniProtKB">
        <authorList>
            <consortium name="EnsemblMetazoa"/>
        </authorList>
    </citation>
    <scope>IDENTIFICATION</scope>
</reference>